<proteinExistence type="predicted"/>
<reference evidence="2" key="1">
    <citation type="journal article" date="2019" name="Int. J. Syst. Evol. Microbiol.">
        <title>The Global Catalogue of Microorganisms (GCM) 10K type strain sequencing project: providing services to taxonomists for standard genome sequencing and annotation.</title>
        <authorList>
            <consortium name="The Broad Institute Genomics Platform"/>
            <consortium name="The Broad Institute Genome Sequencing Center for Infectious Disease"/>
            <person name="Wu L."/>
            <person name="Ma J."/>
        </authorList>
    </citation>
    <scope>NUCLEOTIDE SEQUENCE [LARGE SCALE GENOMIC DNA]</scope>
    <source>
        <strain evidence="2">JCM 18019</strain>
    </source>
</reference>
<evidence type="ECO:0000313" key="1">
    <source>
        <dbReference type="EMBL" id="GAA5084191.1"/>
    </source>
</evidence>
<name>A0ABP9LW06_9FLAO</name>
<comment type="caution">
    <text evidence="1">The sequence shown here is derived from an EMBL/GenBank/DDBJ whole genome shotgun (WGS) entry which is preliminary data.</text>
</comment>
<dbReference type="EMBL" id="BAABHX010000001">
    <property type="protein sequence ID" value="GAA5084191.1"/>
    <property type="molecule type" value="Genomic_DNA"/>
</dbReference>
<accession>A0ABP9LW06</accession>
<keyword evidence="2" id="KW-1185">Reference proteome</keyword>
<organism evidence="1 2">
    <name type="scientific">Chryseobacterium ginsengisoli</name>
    <dbReference type="NCBI Taxonomy" id="363853"/>
    <lineage>
        <taxon>Bacteria</taxon>
        <taxon>Pseudomonadati</taxon>
        <taxon>Bacteroidota</taxon>
        <taxon>Flavobacteriia</taxon>
        <taxon>Flavobacteriales</taxon>
        <taxon>Weeksellaceae</taxon>
        <taxon>Chryseobacterium group</taxon>
        <taxon>Chryseobacterium</taxon>
    </lineage>
</organism>
<protein>
    <submittedName>
        <fullName evidence="1">Uncharacterized protein</fullName>
    </submittedName>
</protein>
<sequence>MVCVAVNILIIFKILSITKSDTRGMIFNYLRMFFSAKINKSKDSLTLVANNLSLTDIEIQ</sequence>
<gene>
    <name evidence="1" type="ORF">GCM10023210_03740</name>
</gene>
<evidence type="ECO:0000313" key="2">
    <source>
        <dbReference type="Proteomes" id="UP001500353"/>
    </source>
</evidence>
<dbReference type="Proteomes" id="UP001500353">
    <property type="component" value="Unassembled WGS sequence"/>
</dbReference>